<dbReference type="PANTHER" id="PTHR35864:SF1">
    <property type="entry name" value="ZINC METALLOPROTEASE YWHC-RELATED"/>
    <property type="match status" value="1"/>
</dbReference>
<dbReference type="GO" id="GO:0046872">
    <property type="term" value="F:metal ion binding"/>
    <property type="evidence" value="ECO:0007669"/>
    <property type="project" value="UniProtKB-KW"/>
</dbReference>
<protein>
    <submittedName>
        <fullName evidence="15">Zn-dependent proteases</fullName>
    </submittedName>
</protein>
<keyword evidence="8" id="KW-0378">Hydrolase</keyword>
<dbReference type="GeneID" id="34791672"/>
<evidence type="ECO:0000313" key="15">
    <source>
        <dbReference type="EMBL" id="SUD97706.1"/>
    </source>
</evidence>
<dbReference type="InterPro" id="IPR044537">
    <property type="entry name" value="Rip2-like"/>
</dbReference>
<dbReference type="PANTHER" id="PTHR35864">
    <property type="entry name" value="ZINC METALLOPROTEASE MJ0611-RELATED"/>
    <property type="match status" value="1"/>
</dbReference>
<comment type="subcellular location">
    <subcellularLocation>
        <location evidence="2">Cell membrane</location>
        <topology evidence="2">Multi-pass membrane protein</topology>
    </subcellularLocation>
</comment>
<dbReference type="InterPro" id="IPR052348">
    <property type="entry name" value="Metallopeptidase_M50B"/>
</dbReference>
<evidence type="ECO:0000256" key="12">
    <source>
        <dbReference type="ARBA" id="ARBA00023136"/>
    </source>
</evidence>
<dbReference type="EMBL" id="UGVE01000001">
    <property type="protein sequence ID" value="SUD97706.1"/>
    <property type="molecule type" value="Genomic_DNA"/>
</dbReference>
<evidence type="ECO:0000256" key="6">
    <source>
        <dbReference type="ARBA" id="ARBA00022692"/>
    </source>
</evidence>
<dbReference type="GO" id="GO:0008237">
    <property type="term" value="F:metallopeptidase activity"/>
    <property type="evidence" value="ECO:0007669"/>
    <property type="project" value="UniProtKB-KW"/>
</dbReference>
<feature type="transmembrane region" description="Helical" evidence="13">
    <location>
        <begin position="129"/>
        <end position="150"/>
    </location>
</feature>
<name>A0AAJ5D563_9RALS</name>
<evidence type="ECO:0000256" key="8">
    <source>
        <dbReference type="ARBA" id="ARBA00022801"/>
    </source>
</evidence>
<keyword evidence="11" id="KW-0482">Metalloprotease</keyword>
<keyword evidence="10 13" id="KW-1133">Transmembrane helix</keyword>
<evidence type="ECO:0000256" key="13">
    <source>
        <dbReference type="SAM" id="Phobius"/>
    </source>
</evidence>
<dbReference type="CDD" id="cd06158">
    <property type="entry name" value="S2P-M50_like_1"/>
    <property type="match status" value="1"/>
</dbReference>
<keyword evidence="4" id="KW-1003">Cell membrane</keyword>
<evidence type="ECO:0000256" key="9">
    <source>
        <dbReference type="ARBA" id="ARBA00022833"/>
    </source>
</evidence>
<evidence type="ECO:0000256" key="10">
    <source>
        <dbReference type="ARBA" id="ARBA00022989"/>
    </source>
</evidence>
<evidence type="ECO:0000256" key="7">
    <source>
        <dbReference type="ARBA" id="ARBA00022723"/>
    </source>
</evidence>
<evidence type="ECO:0000256" key="5">
    <source>
        <dbReference type="ARBA" id="ARBA00022670"/>
    </source>
</evidence>
<dbReference type="KEGG" id="rmn:TK49_09825"/>
<dbReference type="InterPro" id="IPR008915">
    <property type="entry name" value="Peptidase_M50"/>
</dbReference>
<comment type="caution">
    <text evidence="15">The sequence shown here is derived from an EMBL/GenBank/DDBJ whole genome shotgun (WGS) entry which is preliminary data.</text>
</comment>
<gene>
    <name evidence="15" type="ORF">NCTC10894_02070</name>
</gene>
<accession>A0AAJ5D563</accession>
<keyword evidence="5 15" id="KW-0645">Protease</keyword>
<feature type="domain" description="Peptidase M50" evidence="14">
    <location>
        <begin position="138"/>
        <end position="189"/>
    </location>
</feature>
<dbReference type="GO" id="GO:0005886">
    <property type="term" value="C:plasma membrane"/>
    <property type="evidence" value="ECO:0007669"/>
    <property type="project" value="UniProtKB-SubCell"/>
</dbReference>
<evidence type="ECO:0000313" key="16">
    <source>
        <dbReference type="Proteomes" id="UP000255008"/>
    </source>
</evidence>
<keyword evidence="9" id="KW-0862">Zinc</keyword>
<evidence type="ECO:0000256" key="1">
    <source>
        <dbReference type="ARBA" id="ARBA00001947"/>
    </source>
</evidence>
<dbReference type="RefSeq" id="WP_045786514.1">
    <property type="nucleotide sequence ID" value="NZ_BAAAEC010000025.1"/>
</dbReference>
<evidence type="ECO:0000259" key="14">
    <source>
        <dbReference type="Pfam" id="PF02163"/>
    </source>
</evidence>
<evidence type="ECO:0000256" key="3">
    <source>
        <dbReference type="ARBA" id="ARBA00007931"/>
    </source>
</evidence>
<dbReference type="Pfam" id="PF02163">
    <property type="entry name" value="Peptidase_M50"/>
    <property type="match status" value="2"/>
</dbReference>
<evidence type="ECO:0000256" key="4">
    <source>
        <dbReference type="ARBA" id="ARBA00022475"/>
    </source>
</evidence>
<feature type="transmembrane region" description="Helical" evidence="13">
    <location>
        <begin position="56"/>
        <end position="77"/>
    </location>
</feature>
<evidence type="ECO:0000256" key="2">
    <source>
        <dbReference type="ARBA" id="ARBA00004651"/>
    </source>
</evidence>
<evidence type="ECO:0000256" key="11">
    <source>
        <dbReference type="ARBA" id="ARBA00023049"/>
    </source>
</evidence>
<dbReference type="GO" id="GO:0006508">
    <property type="term" value="P:proteolysis"/>
    <property type="evidence" value="ECO:0007669"/>
    <property type="project" value="UniProtKB-KW"/>
</dbReference>
<comment type="cofactor">
    <cofactor evidence="1">
        <name>Zn(2+)</name>
        <dbReference type="ChEBI" id="CHEBI:29105"/>
    </cofactor>
</comment>
<comment type="similarity">
    <text evidence="3">Belongs to the peptidase M50B family.</text>
</comment>
<keyword evidence="6 13" id="KW-0812">Transmembrane</keyword>
<proteinExistence type="inferred from homology"/>
<dbReference type="AlphaFoldDB" id="A0AAJ5D563"/>
<feature type="domain" description="Peptidase M50" evidence="14">
    <location>
        <begin position="13"/>
        <end position="126"/>
    </location>
</feature>
<dbReference type="Proteomes" id="UP000255008">
    <property type="component" value="Unassembled WGS sequence"/>
</dbReference>
<feature type="transmembrane region" description="Helical" evidence="13">
    <location>
        <begin position="97"/>
        <end position="122"/>
    </location>
</feature>
<reference evidence="15 16" key="1">
    <citation type="submission" date="2018-06" db="EMBL/GenBank/DDBJ databases">
        <authorList>
            <consortium name="Pathogen Informatics"/>
            <person name="Doyle S."/>
        </authorList>
    </citation>
    <scope>NUCLEOTIDE SEQUENCE [LARGE SCALE GENOMIC DNA]</scope>
    <source>
        <strain evidence="15 16">NCTC10894</strain>
    </source>
</reference>
<organism evidence="15 16">
    <name type="scientific">Ralstonia mannitolilytica</name>
    <dbReference type="NCBI Taxonomy" id="105219"/>
    <lineage>
        <taxon>Bacteria</taxon>
        <taxon>Pseudomonadati</taxon>
        <taxon>Pseudomonadota</taxon>
        <taxon>Betaproteobacteria</taxon>
        <taxon>Burkholderiales</taxon>
        <taxon>Burkholderiaceae</taxon>
        <taxon>Ralstonia</taxon>
    </lineage>
</organism>
<keyword evidence="12 13" id="KW-0472">Membrane</keyword>
<sequence>MDPTLIQNIAVYAIPVLLAITLHEAAHGYVAKHFGDDTAFVMGRISLNPLRHVDPIGTVAMPLLLYFATSGAFVFGYAKPVPVRFDRLRDPRWNGMWVALAGPATNFVQAILWGVLAVALVVGGVTEPFLTGMARAGILVNMVMAAFNMFPLPPLDGGRVLAALLPPRAAMVLARIEPFGFFIVMALILSNVITNVWMRPIMALLLQLLQWILSPLQMLFS</sequence>
<keyword evidence="7" id="KW-0479">Metal-binding</keyword>